<comment type="caution">
    <text evidence="10">The sequence shown here is derived from an EMBL/GenBank/DDBJ whole genome shotgun (WGS) entry which is preliminary data.</text>
</comment>
<dbReference type="GO" id="GO:0005524">
    <property type="term" value="F:ATP binding"/>
    <property type="evidence" value="ECO:0007669"/>
    <property type="project" value="UniProtKB-UniRule"/>
</dbReference>
<dbReference type="InterPro" id="IPR020635">
    <property type="entry name" value="Tyr_kinase_cat_dom"/>
</dbReference>
<protein>
    <submittedName>
        <fullName evidence="10">Insulin-like growth factor 1 receptor</fullName>
    </submittedName>
</protein>
<dbReference type="GO" id="GO:0004714">
    <property type="term" value="F:transmembrane receptor protein tyrosine kinase activity"/>
    <property type="evidence" value="ECO:0007669"/>
    <property type="project" value="UniProtKB-EC"/>
</dbReference>
<keyword evidence="4 8" id="KW-0472">Membrane</keyword>
<dbReference type="GO" id="GO:0007169">
    <property type="term" value="P:cell surface receptor protein tyrosine kinase signaling pathway"/>
    <property type="evidence" value="ECO:0007669"/>
    <property type="project" value="TreeGrafter"/>
</dbReference>
<dbReference type="PROSITE" id="PS00107">
    <property type="entry name" value="PROTEIN_KINASE_ATP"/>
    <property type="match status" value="1"/>
</dbReference>
<dbReference type="InterPro" id="IPR050122">
    <property type="entry name" value="RTK"/>
</dbReference>
<feature type="binding site" evidence="6">
    <location>
        <position position="1039"/>
    </location>
    <ligand>
        <name>ATP</name>
        <dbReference type="ChEBI" id="CHEBI:30616"/>
    </ligand>
</feature>
<dbReference type="InterPro" id="IPR001245">
    <property type="entry name" value="Ser-Thr/Tyr_kinase_cat_dom"/>
</dbReference>
<dbReference type="EMBL" id="BGZK01000120">
    <property type="protein sequence ID" value="GBP20609.1"/>
    <property type="molecule type" value="Genomic_DNA"/>
</dbReference>
<dbReference type="GO" id="GO:0043235">
    <property type="term" value="C:receptor complex"/>
    <property type="evidence" value="ECO:0007669"/>
    <property type="project" value="TreeGrafter"/>
</dbReference>
<proteinExistence type="predicted"/>
<dbReference type="STRING" id="151549.A0A4C1U2V6"/>
<evidence type="ECO:0000256" key="5">
    <source>
        <dbReference type="ARBA" id="ARBA00051243"/>
    </source>
</evidence>
<dbReference type="GO" id="GO:0005886">
    <property type="term" value="C:plasma membrane"/>
    <property type="evidence" value="ECO:0007669"/>
    <property type="project" value="TreeGrafter"/>
</dbReference>
<evidence type="ECO:0000256" key="6">
    <source>
        <dbReference type="PROSITE-ProRule" id="PRU10141"/>
    </source>
</evidence>
<evidence type="ECO:0000256" key="3">
    <source>
        <dbReference type="ARBA" id="ARBA00022989"/>
    </source>
</evidence>
<dbReference type="PRINTS" id="PR00109">
    <property type="entry name" value="TYRKINASE"/>
</dbReference>
<evidence type="ECO:0000256" key="1">
    <source>
        <dbReference type="ARBA" id="ARBA00004167"/>
    </source>
</evidence>
<dbReference type="PANTHER" id="PTHR24416">
    <property type="entry name" value="TYROSINE-PROTEIN KINASE RECEPTOR"/>
    <property type="match status" value="1"/>
</dbReference>
<dbReference type="PANTHER" id="PTHR24416:SF489">
    <property type="entry name" value="PROTEIN KINASE DOMAIN-CONTAINING PROTEIN"/>
    <property type="match status" value="1"/>
</dbReference>
<evidence type="ECO:0000256" key="2">
    <source>
        <dbReference type="ARBA" id="ARBA00022692"/>
    </source>
</evidence>
<evidence type="ECO:0000256" key="4">
    <source>
        <dbReference type="ARBA" id="ARBA00023136"/>
    </source>
</evidence>
<feature type="transmembrane region" description="Helical" evidence="8">
    <location>
        <begin position="947"/>
        <end position="969"/>
    </location>
</feature>
<keyword evidence="6" id="KW-0067">ATP-binding</keyword>
<sequence>MEPEGADLLNIFILCFETNFTAAVSSITQCASESGSSTLRQHSTCGSSEPMPLSLFYSDASADGVEEISHVPRSRSHAWFEAERDNESCFFSEQPTSGLNIKNKEVHFLSSWVEQRAYASRVCHLPGHSPVHLLFDIGVSARVGVRVHECLLTWKAQVMVASSLLSIVLASTPAIATNDVTEEWVVGAAEGAEAAAEVVARLARERLGMAARAQVLRPPACANSTPDSPQCLTALLTTLQRSASPLSRRGAVWCLLGAVADAGDATGQILRSFGLEDLGTLAPPAARACLASAAGANITLTSHSDLRQTALVAPYELNGRELRIVDDFSRDPDTGSYYCEEENWVNGTYTPDWCIEERCATLLTGNAAEARLAARDTERWRWRVRVLALGPRLPEVVRRLVPRPLLLCAWAPTYSDLSLDHGFEALAMPPCYSDRFNNDTGCPYESRRLLKLAIPRAAVRHPRALRFLERVAFSLNDYRELAELTVTTGSASLAAERWLRTHDKLAQHWAAAGVHEMRVGVVVPVNGGSSLGGLGLAAAARLAEQDAAPVLFQLNVNFKVETYDGGCSARRSVKYVTDALGAGEFGSLGALVGPACAGALRAVAAQAHAFRLPTVTYTSIPRAASDPWLVLAGGNAQRAARALGTLAATLDWQRLATLAEASLRPLTDPGLLHADVLLHRELPDVLDNDNYRIIDEWAKEVAARNGRVLLVMTQEARWVRAALCAGLHAGLLPSRIAWLLPGELLATDLMPASTDAHGCTHTQLLQMVEGHISARNEWFRAAEAPPPEWVSRWRIACKELAEVAPPTLELPAKPCATPPLHAPLLYDAVGALTASLHSLLLEEPAAPDDLHDLNIVKHLMHELKQTNYSGLTGKLQLDENGERTGDIELLQWQSGRRVRVGTWNEHGLNFDVATVRWPTPDGKAPDDGSPRCALQSLADGLHADCQAAFAMVAGLTLAALAVLFLAAFMHCKRRYERRLKARLRALGLSVLPAASSLSRWELSRERVVINRKLGVGAFGTVYGGHALLADGQWNAVAVKTLKAGAPIEDKLDFLSEAEVMKRLDHENIVRLLGVVTATEPVCSVMEFMLYGDLKNYLLARRHLAGGVGGEGAADEVSPRRLTTMARDAARGLAYLADLKYVHRDIAARNCLVSATRGIKLADFGMARRVCETDYYRFSRRGPLPVRWMAPESVALGVFSLPSDVWSFGVLLYEIITFGALPFQGLANGEVLEILKRGGAPRLPSGVNSQVSTLIEKCWHRNPRSRPIAADLAATLADEPRLLIPCLDMPFGSLALDGESWMNGTQRAEERRDTSGSTGAHDQDTDTTYLSEDRTASALSALPAAATSVAVPDSPDAYIETDRFLS</sequence>
<gene>
    <name evidence="10" type="primary">igf1r</name>
    <name evidence="10" type="ORF">EVAR_93723_1</name>
</gene>
<dbReference type="Pfam" id="PF07714">
    <property type="entry name" value="PK_Tyr_Ser-Thr"/>
    <property type="match status" value="1"/>
</dbReference>
<evidence type="ECO:0000259" key="9">
    <source>
        <dbReference type="PROSITE" id="PS50011"/>
    </source>
</evidence>
<dbReference type="InterPro" id="IPR008266">
    <property type="entry name" value="Tyr_kinase_AS"/>
</dbReference>
<name>A0A4C1U2V6_EUMVA</name>
<dbReference type="InterPro" id="IPR028082">
    <property type="entry name" value="Peripla_BP_I"/>
</dbReference>
<keyword evidence="6" id="KW-0547">Nucleotide-binding</keyword>
<feature type="region of interest" description="Disordered" evidence="7">
    <location>
        <begin position="1302"/>
        <end position="1327"/>
    </location>
</feature>
<keyword evidence="3 8" id="KW-1133">Transmembrane helix</keyword>
<keyword evidence="10" id="KW-0675">Receptor</keyword>
<accession>A0A4C1U2V6</accession>
<dbReference type="CDD" id="cd00192">
    <property type="entry name" value="PTKc"/>
    <property type="match status" value="1"/>
</dbReference>
<feature type="compositionally biased region" description="Polar residues" evidence="7">
    <location>
        <begin position="1314"/>
        <end position="1327"/>
    </location>
</feature>
<dbReference type="InterPro" id="IPR000719">
    <property type="entry name" value="Prot_kinase_dom"/>
</dbReference>
<keyword evidence="2 8" id="KW-0812">Transmembrane</keyword>
<evidence type="ECO:0000256" key="8">
    <source>
        <dbReference type="SAM" id="Phobius"/>
    </source>
</evidence>
<comment type="catalytic activity">
    <reaction evidence="5">
        <text>L-tyrosyl-[protein] + ATP = O-phospho-L-tyrosyl-[protein] + ADP + H(+)</text>
        <dbReference type="Rhea" id="RHEA:10596"/>
        <dbReference type="Rhea" id="RHEA-COMP:10136"/>
        <dbReference type="Rhea" id="RHEA-COMP:20101"/>
        <dbReference type="ChEBI" id="CHEBI:15378"/>
        <dbReference type="ChEBI" id="CHEBI:30616"/>
        <dbReference type="ChEBI" id="CHEBI:46858"/>
        <dbReference type="ChEBI" id="CHEBI:61978"/>
        <dbReference type="ChEBI" id="CHEBI:456216"/>
        <dbReference type="EC" id="2.7.10.1"/>
    </reaction>
</comment>
<dbReference type="InterPro" id="IPR011009">
    <property type="entry name" value="Kinase-like_dom_sf"/>
</dbReference>
<feature type="domain" description="Protein kinase" evidence="9">
    <location>
        <begin position="1007"/>
        <end position="1281"/>
    </location>
</feature>
<dbReference type="Proteomes" id="UP000299102">
    <property type="component" value="Unassembled WGS sequence"/>
</dbReference>
<dbReference type="Pfam" id="PF01094">
    <property type="entry name" value="ANF_receptor"/>
    <property type="match status" value="1"/>
</dbReference>
<dbReference type="SUPFAM" id="SSF53822">
    <property type="entry name" value="Periplasmic binding protein-like I"/>
    <property type="match status" value="1"/>
</dbReference>
<dbReference type="SUPFAM" id="SSF56112">
    <property type="entry name" value="Protein kinase-like (PK-like)"/>
    <property type="match status" value="1"/>
</dbReference>
<comment type="subcellular location">
    <subcellularLocation>
        <location evidence="1">Membrane</location>
        <topology evidence="1">Single-pass membrane protein</topology>
    </subcellularLocation>
</comment>
<dbReference type="PROSITE" id="PS50011">
    <property type="entry name" value="PROTEIN_KINASE_DOM"/>
    <property type="match status" value="1"/>
</dbReference>
<reference evidence="10 11" key="1">
    <citation type="journal article" date="2019" name="Commun. Biol.">
        <title>The bagworm genome reveals a unique fibroin gene that provides high tensile strength.</title>
        <authorList>
            <person name="Kono N."/>
            <person name="Nakamura H."/>
            <person name="Ohtoshi R."/>
            <person name="Tomita M."/>
            <person name="Numata K."/>
            <person name="Arakawa K."/>
        </authorList>
    </citation>
    <scope>NUCLEOTIDE SEQUENCE [LARGE SCALE GENOMIC DNA]</scope>
</reference>
<dbReference type="Gene3D" id="1.10.510.10">
    <property type="entry name" value="Transferase(Phosphotransferase) domain 1"/>
    <property type="match status" value="1"/>
</dbReference>
<dbReference type="Gene3D" id="3.30.200.20">
    <property type="entry name" value="Phosphorylase Kinase, domain 1"/>
    <property type="match status" value="1"/>
</dbReference>
<dbReference type="PROSITE" id="PS00109">
    <property type="entry name" value="PROTEIN_KINASE_TYR"/>
    <property type="match status" value="1"/>
</dbReference>
<evidence type="ECO:0000256" key="7">
    <source>
        <dbReference type="SAM" id="MobiDB-lite"/>
    </source>
</evidence>
<dbReference type="InterPro" id="IPR001828">
    <property type="entry name" value="ANF_lig-bd_rcpt"/>
</dbReference>
<evidence type="ECO:0000313" key="10">
    <source>
        <dbReference type="EMBL" id="GBP20609.1"/>
    </source>
</evidence>
<evidence type="ECO:0000313" key="11">
    <source>
        <dbReference type="Proteomes" id="UP000299102"/>
    </source>
</evidence>
<dbReference type="SMART" id="SM00219">
    <property type="entry name" value="TyrKc"/>
    <property type="match status" value="1"/>
</dbReference>
<organism evidence="10 11">
    <name type="scientific">Eumeta variegata</name>
    <name type="common">Bagworm moth</name>
    <name type="synonym">Eumeta japonica</name>
    <dbReference type="NCBI Taxonomy" id="151549"/>
    <lineage>
        <taxon>Eukaryota</taxon>
        <taxon>Metazoa</taxon>
        <taxon>Ecdysozoa</taxon>
        <taxon>Arthropoda</taxon>
        <taxon>Hexapoda</taxon>
        <taxon>Insecta</taxon>
        <taxon>Pterygota</taxon>
        <taxon>Neoptera</taxon>
        <taxon>Endopterygota</taxon>
        <taxon>Lepidoptera</taxon>
        <taxon>Glossata</taxon>
        <taxon>Ditrysia</taxon>
        <taxon>Tineoidea</taxon>
        <taxon>Psychidae</taxon>
        <taxon>Oiketicinae</taxon>
        <taxon>Eumeta</taxon>
    </lineage>
</organism>
<dbReference type="Gene3D" id="3.40.50.2300">
    <property type="match status" value="2"/>
</dbReference>
<dbReference type="InterPro" id="IPR017441">
    <property type="entry name" value="Protein_kinase_ATP_BS"/>
</dbReference>
<dbReference type="OrthoDB" id="4062651at2759"/>
<keyword evidence="11" id="KW-1185">Reference proteome</keyword>